<evidence type="ECO:0000256" key="2">
    <source>
        <dbReference type="SAM" id="Phobius"/>
    </source>
</evidence>
<dbReference type="AlphaFoldDB" id="A0A1U7JJY9"/>
<keyword evidence="2" id="KW-0472">Membrane</keyword>
<dbReference type="Pfam" id="PF05656">
    <property type="entry name" value="DUF805"/>
    <property type="match status" value="1"/>
</dbReference>
<evidence type="ECO:0000256" key="1">
    <source>
        <dbReference type="SAM" id="MobiDB-lite"/>
    </source>
</evidence>
<sequence>MSLAAFFQRCHDIGWSGKPLLIIFIVLGAGSALLGPILGIVAGLASSGVTLALLLMPGTDGPNKYGPDPKKAPLQEGVSVPN</sequence>
<dbReference type="GO" id="GO:0016020">
    <property type="term" value="C:membrane"/>
    <property type="evidence" value="ECO:0007669"/>
    <property type="project" value="InterPro"/>
</dbReference>
<organism evidence="3 4">
    <name type="scientific">Pseudovibrio exalbescens</name>
    <dbReference type="NCBI Taxonomy" id="197461"/>
    <lineage>
        <taxon>Bacteria</taxon>
        <taxon>Pseudomonadati</taxon>
        <taxon>Pseudomonadota</taxon>
        <taxon>Alphaproteobacteria</taxon>
        <taxon>Hyphomicrobiales</taxon>
        <taxon>Stappiaceae</taxon>
        <taxon>Pseudovibrio</taxon>
    </lineage>
</organism>
<dbReference type="STRING" id="197461.A3843_04685"/>
<protein>
    <submittedName>
        <fullName evidence="3">Uncharacterized protein</fullName>
    </submittedName>
</protein>
<dbReference type="Proteomes" id="UP000185783">
    <property type="component" value="Unassembled WGS sequence"/>
</dbReference>
<keyword evidence="4" id="KW-1185">Reference proteome</keyword>
<comment type="caution">
    <text evidence="3">The sequence shown here is derived from an EMBL/GenBank/DDBJ whole genome shotgun (WGS) entry which is preliminary data.</text>
</comment>
<name>A0A1U7JJY9_9HYPH</name>
<keyword evidence="2" id="KW-0812">Transmembrane</keyword>
<feature type="transmembrane region" description="Helical" evidence="2">
    <location>
        <begin position="20"/>
        <end position="45"/>
    </location>
</feature>
<gene>
    <name evidence="3" type="ORF">A3843_04685</name>
</gene>
<evidence type="ECO:0000313" key="4">
    <source>
        <dbReference type="Proteomes" id="UP000185783"/>
    </source>
</evidence>
<feature type="region of interest" description="Disordered" evidence="1">
    <location>
        <begin position="61"/>
        <end position="82"/>
    </location>
</feature>
<evidence type="ECO:0000313" key="3">
    <source>
        <dbReference type="EMBL" id="OKL45053.1"/>
    </source>
</evidence>
<reference evidence="3 4" key="1">
    <citation type="submission" date="2016-03" db="EMBL/GenBank/DDBJ databases">
        <title>Genome sequence of Nesiotobacter sp. nov., a moderately halophilic alphaproteobacterium isolated from the Yellow Sea, China.</title>
        <authorList>
            <person name="Zhang G."/>
            <person name="Zhang R."/>
        </authorList>
    </citation>
    <scope>NUCLEOTIDE SEQUENCE [LARGE SCALE GENOMIC DNA]</scope>
    <source>
        <strain evidence="3 4">WB1-6</strain>
    </source>
</reference>
<dbReference type="InterPro" id="IPR008523">
    <property type="entry name" value="DUF805"/>
</dbReference>
<proteinExistence type="predicted"/>
<keyword evidence="2" id="KW-1133">Transmembrane helix</keyword>
<dbReference type="EMBL" id="LVVZ01000007">
    <property type="protein sequence ID" value="OKL45053.1"/>
    <property type="molecule type" value="Genomic_DNA"/>
</dbReference>
<accession>A0A1U7JJY9</accession>